<sequence>MFRSIATSGLRTTKAAAPFATRNASSFASSTIIGRLGQDFEVREGANGKKYLPYSIAVNKYNKDAPPNWFPIVVFNEQQIDFLTTYAKKGALLHVEATPDIQVYETEDGQKQYRTSFIQSMYS</sequence>
<dbReference type="CDD" id="cd04496">
    <property type="entry name" value="SSB_OBF"/>
    <property type="match status" value="1"/>
</dbReference>
<evidence type="ECO:0000256" key="1">
    <source>
        <dbReference type="ARBA" id="ARBA00023125"/>
    </source>
</evidence>
<dbReference type="GO" id="GO:0042645">
    <property type="term" value="C:mitochondrial nucleoid"/>
    <property type="evidence" value="ECO:0007669"/>
    <property type="project" value="TreeGrafter"/>
</dbReference>
<name>K0KJY2_WICCF</name>
<keyword evidence="4" id="KW-1185">Reference proteome</keyword>
<keyword evidence="1 2" id="KW-0238">DNA-binding</keyword>
<dbReference type="EMBL" id="CAIF01000047">
    <property type="protein sequence ID" value="CCH42472.1"/>
    <property type="molecule type" value="Genomic_DNA"/>
</dbReference>
<dbReference type="GO" id="GO:0003697">
    <property type="term" value="F:single-stranded DNA binding"/>
    <property type="evidence" value="ECO:0007669"/>
    <property type="project" value="InterPro"/>
</dbReference>
<dbReference type="InterPro" id="IPR000424">
    <property type="entry name" value="Primosome_PriB/ssb"/>
</dbReference>
<proteinExistence type="predicted"/>
<reference evidence="3 4" key="1">
    <citation type="journal article" date="2012" name="Eukaryot. Cell">
        <title>Draft genome sequence of Wickerhamomyces ciferrii NRRL Y-1031 F-60-10.</title>
        <authorList>
            <person name="Schneider J."/>
            <person name="Andrea H."/>
            <person name="Blom J."/>
            <person name="Jaenicke S."/>
            <person name="Ruckert C."/>
            <person name="Schorsch C."/>
            <person name="Szczepanowski R."/>
            <person name="Farwick M."/>
            <person name="Goesmann A."/>
            <person name="Puhler A."/>
            <person name="Schaffer S."/>
            <person name="Tauch A."/>
            <person name="Kohler T."/>
            <person name="Brinkrolf K."/>
        </authorList>
    </citation>
    <scope>NUCLEOTIDE SEQUENCE [LARGE SCALE GENOMIC DNA]</scope>
    <source>
        <strain evidence="4">ATCC 14091 / BCRC 22168 / CBS 111 / JCM 3599 / NBRC 0793 / NRRL Y-1031 F-60-10</strain>
    </source>
</reference>
<comment type="caution">
    <text evidence="3">The sequence shown here is derived from an EMBL/GenBank/DDBJ whole genome shotgun (WGS) entry which is preliminary data.</text>
</comment>
<gene>
    <name evidence="3" type="ORF">BN7_2017</name>
</gene>
<organism evidence="3 4">
    <name type="scientific">Wickerhamomyces ciferrii (strain ATCC 14091 / BCRC 22168 / CBS 111 / JCM 3599 / NBRC 0793 / NRRL Y-1031 F-60-10)</name>
    <name type="common">Yeast</name>
    <name type="synonym">Pichia ciferrii</name>
    <dbReference type="NCBI Taxonomy" id="1206466"/>
    <lineage>
        <taxon>Eukaryota</taxon>
        <taxon>Fungi</taxon>
        <taxon>Dikarya</taxon>
        <taxon>Ascomycota</taxon>
        <taxon>Saccharomycotina</taxon>
        <taxon>Saccharomycetes</taxon>
        <taxon>Phaffomycetales</taxon>
        <taxon>Wickerhamomycetaceae</taxon>
        <taxon>Wickerhamomyces</taxon>
    </lineage>
</organism>
<dbReference type="Gene3D" id="2.40.50.140">
    <property type="entry name" value="Nucleic acid-binding proteins"/>
    <property type="match status" value="1"/>
</dbReference>
<accession>K0KJY2</accession>
<dbReference type="Proteomes" id="UP000009328">
    <property type="component" value="Unassembled WGS sequence"/>
</dbReference>
<dbReference type="PANTHER" id="PTHR10302:SF0">
    <property type="entry name" value="SINGLE-STRANDED DNA-BINDING PROTEIN, MITOCHONDRIAL"/>
    <property type="match status" value="1"/>
</dbReference>
<dbReference type="FunCoup" id="K0KJY2">
    <property type="interactions" value="212"/>
</dbReference>
<evidence type="ECO:0000313" key="3">
    <source>
        <dbReference type="EMBL" id="CCH42472.1"/>
    </source>
</evidence>
<dbReference type="InterPro" id="IPR012340">
    <property type="entry name" value="NA-bd_OB-fold"/>
</dbReference>
<dbReference type="PANTHER" id="PTHR10302">
    <property type="entry name" value="SINGLE-STRANDED DNA-BINDING PROTEIN"/>
    <property type="match status" value="1"/>
</dbReference>
<dbReference type="InParanoid" id="K0KJY2"/>
<evidence type="ECO:0000313" key="4">
    <source>
        <dbReference type="Proteomes" id="UP000009328"/>
    </source>
</evidence>
<dbReference type="AlphaFoldDB" id="K0KJY2"/>
<protein>
    <submittedName>
        <fullName evidence="3">Single-stranded DNA-binding protein</fullName>
    </submittedName>
</protein>
<dbReference type="STRING" id="1206466.K0KJY2"/>
<dbReference type="PROSITE" id="PS50935">
    <property type="entry name" value="SSB"/>
    <property type="match status" value="1"/>
</dbReference>
<evidence type="ECO:0000256" key="2">
    <source>
        <dbReference type="PROSITE-ProRule" id="PRU00252"/>
    </source>
</evidence>
<dbReference type="SUPFAM" id="SSF50249">
    <property type="entry name" value="Nucleic acid-binding proteins"/>
    <property type="match status" value="1"/>
</dbReference>
<dbReference type="Pfam" id="PF00436">
    <property type="entry name" value="SSB"/>
    <property type="match status" value="1"/>
</dbReference>
<dbReference type="eggNOG" id="ENOG502S0M8">
    <property type="taxonomic scope" value="Eukaryota"/>
</dbReference>
<dbReference type="GO" id="GO:0006264">
    <property type="term" value="P:mitochondrial DNA replication"/>
    <property type="evidence" value="ECO:0007669"/>
    <property type="project" value="TreeGrafter"/>
</dbReference>
<dbReference type="HOGENOM" id="CLU_126647_1_0_1"/>
<dbReference type="InterPro" id="IPR011344">
    <property type="entry name" value="ssDNA-bd"/>
</dbReference>